<dbReference type="PROSITE" id="PS00512">
    <property type="entry name" value="ALPHA_GALACTOSIDASE"/>
    <property type="match status" value="1"/>
</dbReference>
<evidence type="ECO:0000313" key="7">
    <source>
        <dbReference type="EMBL" id="HIU55260.1"/>
    </source>
</evidence>
<dbReference type="EC" id="3.2.1.22" evidence="2"/>
<dbReference type="PANTHER" id="PTHR43053">
    <property type="entry name" value="GLYCOSIDASE FAMILY 31"/>
    <property type="match status" value="1"/>
</dbReference>
<keyword evidence="3" id="KW-0378">Hydrolase</keyword>
<dbReference type="CDD" id="cd14791">
    <property type="entry name" value="GH36"/>
    <property type="match status" value="1"/>
</dbReference>
<dbReference type="Pfam" id="PF02065">
    <property type="entry name" value="Melibiase"/>
    <property type="match status" value="1"/>
</dbReference>
<evidence type="ECO:0000256" key="1">
    <source>
        <dbReference type="ARBA" id="ARBA00001255"/>
    </source>
</evidence>
<dbReference type="InterPro" id="IPR013785">
    <property type="entry name" value="Aldolase_TIM"/>
</dbReference>
<feature type="domain" description="Glycosyl hydrolase family 36 C-terminal" evidence="5">
    <location>
        <begin position="446"/>
        <end position="532"/>
    </location>
</feature>
<proteinExistence type="predicted"/>
<dbReference type="Gene3D" id="2.60.40.1180">
    <property type="entry name" value="Golgi alpha-mannosidase II"/>
    <property type="match status" value="1"/>
</dbReference>
<evidence type="ECO:0000259" key="5">
    <source>
        <dbReference type="Pfam" id="PF16874"/>
    </source>
</evidence>
<dbReference type="GO" id="GO:0016052">
    <property type="term" value="P:carbohydrate catabolic process"/>
    <property type="evidence" value="ECO:0007669"/>
    <property type="project" value="InterPro"/>
</dbReference>
<evidence type="ECO:0000256" key="3">
    <source>
        <dbReference type="ARBA" id="ARBA00022801"/>
    </source>
</evidence>
<name>A0A9D1M812_9BACT</name>
<dbReference type="InterPro" id="IPR031705">
    <property type="entry name" value="Glyco_hydro_36_C"/>
</dbReference>
<accession>A0A9D1M812</accession>
<feature type="non-terminal residue" evidence="7">
    <location>
        <position position="1"/>
    </location>
</feature>
<dbReference type="GO" id="GO:0004557">
    <property type="term" value="F:alpha-galactosidase activity"/>
    <property type="evidence" value="ECO:0007669"/>
    <property type="project" value="UniProtKB-EC"/>
</dbReference>
<gene>
    <name evidence="7" type="ORF">IAB03_05585</name>
</gene>
<dbReference type="InterPro" id="IPR000111">
    <property type="entry name" value="Glyco_hydro_27/36_CS"/>
</dbReference>
<dbReference type="AlphaFoldDB" id="A0A9D1M812"/>
<dbReference type="EMBL" id="DVNA01000129">
    <property type="protein sequence ID" value="HIU55260.1"/>
    <property type="molecule type" value="Genomic_DNA"/>
</dbReference>
<dbReference type="InterPro" id="IPR031704">
    <property type="entry name" value="Glyco_hydro_36_N"/>
</dbReference>
<dbReference type="SUPFAM" id="SSF51445">
    <property type="entry name" value="(Trans)glycosidases"/>
    <property type="match status" value="1"/>
</dbReference>
<dbReference type="PANTHER" id="PTHR43053:SF3">
    <property type="entry name" value="ALPHA-GALACTOSIDASE C-RELATED"/>
    <property type="match status" value="1"/>
</dbReference>
<reference evidence="7" key="2">
    <citation type="journal article" date="2021" name="PeerJ">
        <title>Extensive microbial diversity within the chicken gut microbiome revealed by metagenomics and culture.</title>
        <authorList>
            <person name="Gilroy R."/>
            <person name="Ravi A."/>
            <person name="Getino M."/>
            <person name="Pursley I."/>
            <person name="Horton D.L."/>
            <person name="Alikhan N.F."/>
            <person name="Baker D."/>
            <person name="Gharbi K."/>
            <person name="Hall N."/>
            <person name="Watson M."/>
            <person name="Adriaenssens E.M."/>
            <person name="Foster-Nyarko E."/>
            <person name="Jarju S."/>
            <person name="Secka A."/>
            <person name="Antonio M."/>
            <person name="Oren A."/>
            <person name="Chaudhuri R.R."/>
            <person name="La Ragione R."/>
            <person name="Hildebrand F."/>
            <person name="Pallen M.J."/>
        </authorList>
    </citation>
    <scope>NUCLEOTIDE SEQUENCE</scope>
    <source>
        <strain evidence="7">CHK158-818</strain>
    </source>
</reference>
<comment type="caution">
    <text evidence="7">The sequence shown here is derived from an EMBL/GenBank/DDBJ whole genome shotgun (WGS) entry which is preliminary data.</text>
</comment>
<comment type="catalytic activity">
    <reaction evidence="1">
        <text>Hydrolysis of terminal, non-reducing alpha-D-galactose residues in alpha-D-galactosides, including galactose oligosaccharides, galactomannans and galactolipids.</text>
        <dbReference type="EC" id="3.2.1.22"/>
    </reaction>
</comment>
<dbReference type="InterPro" id="IPR013780">
    <property type="entry name" value="Glyco_hydro_b"/>
</dbReference>
<dbReference type="Pfam" id="PF16874">
    <property type="entry name" value="Glyco_hydro_36C"/>
    <property type="match status" value="1"/>
</dbReference>
<dbReference type="InterPro" id="IPR038417">
    <property type="entry name" value="Alpga-gal_N_sf"/>
</dbReference>
<evidence type="ECO:0000256" key="4">
    <source>
        <dbReference type="ARBA" id="ARBA00023295"/>
    </source>
</evidence>
<sequence length="537" mass="62031">EEVRINEQQLSFGKKVIDTKLGTRANMFCSPFFILSLNQKAQENEGEVIIGTLAWTGNFRFTFEIDQNNGLRVLSGINPYASEYELKPNEIFRTPEFIFTYSSQGKGTASRNFHDWARTYQLKDGMGSRLTLLNNWEATYFDFNEEKLIALFDEAKKLGVDMFLLDDGWFANKYPRSSDRQGLGDWEETHDKLPNGIGKLVSEATAKGLKFGIWIEPEMVNPKSELYEKHKEWVIHLPNREEYYFRNQLVLDLSNPEVQDYVFGVVDRLMTKYPGIAYFKWDCNSPITNIYSPYLKEKQSHLYIEYVRGLYNVLKRVQEKYPDVPMMLCSGGGGRSDYEALKYFTEFWPSDNTDPVERIFIQWGYSHLFPAKSIAAHVTSWGKQPLKFRVDVASMCKLGFDIRVSEMKETELAFCQQAVKNFKRLEEVILNGDLYRLVSPYEGNHAALMYANKDREKALLFTFDIHPRYGEQTYPVRLEGLDPDKQYKIEEINLMPGNKSSVSANGKTFSGDYLMKVGIPLFSATENTSHVLEITAQ</sequence>
<evidence type="ECO:0000313" key="8">
    <source>
        <dbReference type="Proteomes" id="UP000824112"/>
    </source>
</evidence>
<keyword evidence="4" id="KW-0326">Glycosidase</keyword>
<dbReference type="InterPro" id="IPR002252">
    <property type="entry name" value="Glyco_hydro_36"/>
</dbReference>
<dbReference type="FunFam" id="3.20.20.70:FF:000118">
    <property type="entry name" value="Alpha-galactosidase"/>
    <property type="match status" value="1"/>
</dbReference>
<dbReference type="Gene3D" id="3.20.20.70">
    <property type="entry name" value="Aldolase class I"/>
    <property type="match status" value="1"/>
</dbReference>
<dbReference type="PRINTS" id="PR00743">
    <property type="entry name" value="GLHYDRLASE36"/>
</dbReference>
<feature type="domain" description="Glycosyl hydrolase family 36 N-terminal" evidence="6">
    <location>
        <begin position="2"/>
        <end position="87"/>
    </location>
</feature>
<protein>
    <recommendedName>
        <fullName evidence="2">alpha-galactosidase</fullName>
        <ecNumber evidence="2">3.2.1.22</ecNumber>
    </recommendedName>
</protein>
<organism evidence="7 8">
    <name type="scientific">Candidatus Gallibacteroides avistercoris</name>
    <dbReference type="NCBI Taxonomy" id="2840833"/>
    <lineage>
        <taxon>Bacteria</taxon>
        <taxon>Pseudomonadati</taxon>
        <taxon>Bacteroidota</taxon>
        <taxon>Bacteroidia</taxon>
        <taxon>Bacteroidales</taxon>
        <taxon>Bacteroidaceae</taxon>
        <taxon>Bacteroidaceae incertae sedis</taxon>
        <taxon>Candidatus Gallibacteroides</taxon>
    </lineage>
</organism>
<dbReference type="Gene3D" id="2.70.98.60">
    <property type="entry name" value="alpha-galactosidase from lactobacil brevis"/>
    <property type="match status" value="1"/>
</dbReference>
<dbReference type="InterPro" id="IPR050985">
    <property type="entry name" value="Alpha-glycosidase_related"/>
</dbReference>
<dbReference type="InterPro" id="IPR017853">
    <property type="entry name" value="GH"/>
</dbReference>
<evidence type="ECO:0000259" key="6">
    <source>
        <dbReference type="Pfam" id="PF16875"/>
    </source>
</evidence>
<dbReference type="Pfam" id="PF16875">
    <property type="entry name" value="Glyco_hydro_36N"/>
    <property type="match status" value="1"/>
</dbReference>
<reference evidence="7" key="1">
    <citation type="submission" date="2020-10" db="EMBL/GenBank/DDBJ databases">
        <authorList>
            <person name="Gilroy R."/>
        </authorList>
    </citation>
    <scope>NUCLEOTIDE SEQUENCE</scope>
    <source>
        <strain evidence="7">CHK158-818</strain>
    </source>
</reference>
<evidence type="ECO:0000256" key="2">
    <source>
        <dbReference type="ARBA" id="ARBA00012755"/>
    </source>
</evidence>
<dbReference type="Proteomes" id="UP000824112">
    <property type="component" value="Unassembled WGS sequence"/>
</dbReference>